<evidence type="ECO:0000256" key="7">
    <source>
        <dbReference type="SAM" id="MobiDB-lite"/>
    </source>
</evidence>
<name>A0AAU7ZDA4_9BACT</name>
<sequence>MSAPSPNFRRQDPQDPQGPLEQGGSEENTTKFEQQPQPHVEDGVDKDMATLAINPRLFENLPVAETHRATGDFGQMDDAAIMLELRAGNMAGFDFLIQKYRKPIIHFMYRMVHNQAVAEELAQEVFLRVYRSRETYRAEARFSTWLYRIATNLGVNHARDTRHERTASTIYLDEPDSETGTTPDVADSTPDVEANLLRQERLNAIREHVMALPERQRMAVLMHKYEGMDYKQIGDVLKLSESATKSLLFRAYQTLREKLKAFV</sequence>
<dbReference type="PANTHER" id="PTHR43133">
    <property type="entry name" value="RNA POLYMERASE ECF-TYPE SIGMA FACTO"/>
    <property type="match status" value="1"/>
</dbReference>
<evidence type="ECO:0000259" key="8">
    <source>
        <dbReference type="Pfam" id="PF04542"/>
    </source>
</evidence>
<dbReference type="NCBIfam" id="TIGR02937">
    <property type="entry name" value="sigma70-ECF"/>
    <property type="match status" value="1"/>
</dbReference>
<dbReference type="InterPro" id="IPR007627">
    <property type="entry name" value="RNA_pol_sigma70_r2"/>
</dbReference>
<dbReference type="InterPro" id="IPR014284">
    <property type="entry name" value="RNA_pol_sigma-70_dom"/>
</dbReference>
<dbReference type="GO" id="GO:0006352">
    <property type="term" value="P:DNA-templated transcription initiation"/>
    <property type="evidence" value="ECO:0007669"/>
    <property type="project" value="InterPro"/>
</dbReference>
<proteinExistence type="inferred from homology"/>
<dbReference type="InterPro" id="IPR013249">
    <property type="entry name" value="RNA_pol_sigma70_r4_t2"/>
</dbReference>
<feature type="domain" description="RNA polymerase sigma-70 region 2" evidence="8">
    <location>
        <begin position="96"/>
        <end position="162"/>
    </location>
</feature>
<dbReference type="InterPro" id="IPR013325">
    <property type="entry name" value="RNA_pol_sigma_r2"/>
</dbReference>
<organism evidence="10">
    <name type="scientific">Tunturiibacter empetritectus</name>
    <dbReference type="NCBI Taxonomy" id="3069691"/>
    <lineage>
        <taxon>Bacteria</taxon>
        <taxon>Pseudomonadati</taxon>
        <taxon>Acidobacteriota</taxon>
        <taxon>Terriglobia</taxon>
        <taxon>Terriglobales</taxon>
        <taxon>Acidobacteriaceae</taxon>
        <taxon>Tunturiibacter</taxon>
    </lineage>
</organism>
<evidence type="ECO:0000259" key="9">
    <source>
        <dbReference type="Pfam" id="PF08281"/>
    </source>
</evidence>
<dbReference type="InterPro" id="IPR000838">
    <property type="entry name" value="RNA_pol_sigma70_ECF_CS"/>
</dbReference>
<dbReference type="EMBL" id="CP132932">
    <property type="protein sequence ID" value="XCB26721.1"/>
    <property type="molecule type" value="Genomic_DNA"/>
</dbReference>
<reference evidence="10" key="2">
    <citation type="journal article" date="2024" name="Environ. Microbiol.">
        <title>Genome analysis and description of Tunturibacter gen. nov. expands the diversity of Terriglobia in tundra soils.</title>
        <authorList>
            <person name="Messyasz A."/>
            <person name="Mannisto M.K."/>
            <person name="Kerkhof L.J."/>
            <person name="Haggblom M.M."/>
        </authorList>
    </citation>
    <scope>NUCLEOTIDE SEQUENCE</scope>
    <source>
        <strain evidence="10">M8UP23</strain>
    </source>
</reference>
<protein>
    <recommendedName>
        <fullName evidence="6">RNA polymerase sigma factor</fullName>
    </recommendedName>
</protein>
<evidence type="ECO:0000313" key="10">
    <source>
        <dbReference type="EMBL" id="XCB26721.1"/>
    </source>
</evidence>
<keyword evidence="5 6" id="KW-0804">Transcription</keyword>
<dbReference type="Gene3D" id="1.10.10.10">
    <property type="entry name" value="Winged helix-like DNA-binding domain superfamily/Winged helix DNA-binding domain"/>
    <property type="match status" value="1"/>
</dbReference>
<keyword evidence="2 6" id="KW-0805">Transcription regulation</keyword>
<dbReference type="Pfam" id="PF08281">
    <property type="entry name" value="Sigma70_r4_2"/>
    <property type="match status" value="1"/>
</dbReference>
<dbReference type="CDD" id="cd06171">
    <property type="entry name" value="Sigma70_r4"/>
    <property type="match status" value="1"/>
</dbReference>
<evidence type="ECO:0000256" key="2">
    <source>
        <dbReference type="ARBA" id="ARBA00023015"/>
    </source>
</evidence>
<dbReference type="SUPFAM" id="SSF88946">
    <property type="entry name" value="Sigma2 domain of RNA polymerase sigma factors"/>
    <property type="match status" value="1"/>
</dbReference>
<evidence type="ECO:0000256" key="3">
    <source>
        <dbReference type="ARBA" id="ARBA00023082"/>
    </source>
</evidence>
<dbReference type="KEGG" id="temp:RBB75_20255"/>
<reference evidence="10" key="1">
    <citation type="submission" date="2023-08" db="EMBL/GenBank/DDBJ databases">
        <authorList>
            <person name="Messyasz A."/>
            <person name="Mannisto M.K."/>
            <person name="Kerkhof L.J."/>
            <person name="Haggblom M."/>
        </authorList>
    </citation>
    <scope>NUCLEOTIDE SEQUENCE</scope>
    <source>
        <strain evidence="10">M8UP23</strain>
    </source>
</reference>
<dbReference type="PROSITE" id="PS01063">
    <property type="entry name" value="SIGMA70_ECF"/>
    <property type="match status" value="1"/>
</dbReference>
<dbReference type="GO" id="GO:0016987">
    <property type="term" value="F:sigma factor activity"/>
    <property type="evidence" value="ECO:0007669"/>
    <property type="project" value="UniProtKB-KW"/>
</dbReference>
<evidence type="ECO:0000256" key="1">
    <source>
        <dbReference type="ARBA" id="ARBA00010641"/>
    </source>
</evidence>
<evidence type="ECO:0000256" key="6">
    <source>
        <dbReference type="RuleBase" id="RU000716"/>
    </source>
</evidence>
<dbReference type="InterPro" id="IPR039425">
    <property type="entry name" value="RNA_pol_sigma-70-like"/>
</dbReference>
<feature type="region of interest" description="Disordered" evidence="7">
    <location>
        <begin position="1"/>
        <end position="42"/>
    </location>
</feature>
<dbReference type="InterPro" id="IPR013324">
    <property type="entry name" value="RNA_pol_sigma_r3/r4-like"/>
</dbReference>
<gene>
    <name evidence="10" type="ORF">RBB75_20255</name>
</gene>
<keyword evidence="4 6" id="KW-0238">DNA-binding</keyword>
<accession>A0AAU7ZDA4</accession>
<dbReference type="AlphaFoldDB" id="A0AAU7ZDA4"/>
<feature type="domain" description="RNA polymerase sigma factor 70 region 4 type 2" evidence="9">
    <location>
        <begin position="204"/>
        <end position="255"/>
    </location>
</feature>
<dbReference type="RefSeq" id="WP_353069143.1">
    <property type="nucleotide sequence ID" value="NZ_CP132932.1"/>
</dbReference>
<evidence type="ECO:0000256" key="4">
    <source>
        <dbReference type="ARBA" id="ARBA00023125"/>
    </source>
</evidence>
<dbReference type="Pfam" id="PF04542">
    <property type="entry name" value="Sigma70_r2"/>
    <property type="match status" value="1"/>
</dbReference>
<dbReference type="Gene3D" id="1.10.1740.10">
    <property type="match status" value="1"/>
</dbReference>
<comment type="similarity">
    <text evidence="1 6">Belongs to the sigma-70 factor family. ECF subfamily.</text>
</comment>
<dbReference type="PANTHER" id="PTHR43133:SF8">
    <property type="entry name" value="RNA POLYMERASE SIGMA FACTOR HI_1459-RELATED"/>
    <property type="match status" value="1"/>
</dbReference>
<evidence type="ECO:0000256" key="5">
    <source>
        <dbReference type="ARBA" id="ARBA00023163"/>
    </source>
</evidence>
<dbReference type="GO" id="GO:0003677">
    <property type="term" value="F:DNA binding"/>
    <property type="evidence" value="ECO:0007669"/>
    <property type="project" value="UniProtKB-KW"/>
</dbReference>
<feature type="compositionally biased region" description="Polar residues" evidence="7">
    <location>
        <begin position="25"/>
        <end position="37"/>
    </location>
</feature>
<dbReference type="InterPro" id="IPR036388">
    <property type="entry name" value="WH-like_DNA-bd_sf"/>
</dbReference>
<dbReference type="SUPFAM" id="SSF88659">
    <property type="entry name" value="Sigma3 and sigma4 domains of RNA polymerase sigma factors"/>
    <property type="match status" value="1"/>
</dbReference>
<keyword evidence="3 6" id="KW-0731">Sigma factor</keyword>